<gene>
    <name evidence="1" type="ORF">PR048_029363</name>
</gene>
<dbReference type="Proteomes" id="UP001159363">
    <property type="component" value="Chromosome 12"/>
</dbReference>
<evidence type="ECO:0000313" key="2">
    <source>
        <dbReference type="Proteomes" id="UP001159363"/>
    </source>
</evidence>
<sequence>MASPVRNVLKRRPPISARLTCLPAGRPAARSQWGTSRRAQQRIRRKDPFSELHSANQRKPYPFADWLSEALKTGVASNWLPRNAKGSLLAALLVGELSSKALIGKRRSDALLDSDAIFLACVCSLRYVRSTLPPKSSDPTNISLFRDDYSPHTQTSRVRIPVGSLPNFLARESCRTVPPPGPRVSSEISRFPPQPFIPATLHTHFTLIGPEDHDLKSRPKSPLTHS</sequence>
<evidence type="ECO:0000313" key="1">
    <source>
        <dbReference type="EMBL" id="KAJ8870342.1"/>
    </source>
</evidence>
<comment type="caution">
    <text evidence="1">The sequence shown here is derived from an EMBL/GenBank/DDBJ whole genome shotgun (WGS) entry which is preliminary data.</text>
</comment>
<keyword evidence="2" id="KW-1185">Reference proteome</keyword>
<proteinExistence type="predicted"/>
<organism evidence="1 2">
    <name type="scientific">Dryococelus australis</name>
    <dbReference type="NCBI Taxonomy" id="614101"/>
    <lineage>
        <taxon>Eukaryota</taxon>
        <taxon>Metazoa</taxon>
        <taxon>Ecdysozoa</taxon>
        <taxon>Arthropoda</taxon>
        <taxon>Hexapoda</taxon>
        <taxon>Insecta</taxon>
        <taxon>Pterygota</taxon>
        <taxon>Neoptera</taxon>
        <taxon>Polyneoptera</taxon>
        <taxon>Phasmatodea</taxon>
        <taxon>Verophasmatodea</taxon>
        <taxon>Anareolatae</taxon>
        <taxon>Phasmatidae</taxon>
        <taxon>Eurycanthinae</taxon>
        <taxon>Dryococelus</taxon>
    </lineage>
</organism>
<dbReference type="EMBL" id="JARBHB010000013">
    <property type="protein sequence ID" value="KAJ8870342.1"/>
    <property type="molecule type" value="Genomic_DNA"/>
</dbReference>
<accession>A0ABQ9GFQ9</accession>
<reference evidence="1 2" key="1">
    <citation type="submission" date="2023-02" db="EMBL/GenBank/DDBJ databases">
        <title>LHISI_Scaffold_Assembly.</title>
        <authorList>
            <person name="Stuart O.P."/>
            <person name="Cleave R."/>
            <person name="Magrath M.J.L."/>
            <person name="Mikheyev A.S."/>
        </authorList>
    </citation>
    <scope>NUCLEOTIDE SEQUENCE [LARGE SCALE GENOMIC DNA]</scope>
    <source>
        <strain evidence="1">Daus_M_001</strain>
        <tissue evidence="1">Leg muscle</tissue>
    </source>
</reference>
<name>A0ABQ9GFQ9_9NEOP</name>
<protein>
    <submittedName>
        <fullName evidence="1">Uncharacterized protein</fullName>
    </submittedName>
</protein>